<reference evidence="1 2" key="1">
    <citation type="journal article" date="2015" name="Genome Announc.">
        <title>Complete Genome Sequence of Methylobacterium aquaticum Strain 22A, Isolated from Racomitrium japonicum Moss.</title>
        <authorList>
            <person name="Tani A."/>
            <person name="Ogura Y."/>
            <person name="Hayashi T."/>
            <person name="Kimbara K."/>
        </authorList>
    </citation>
    <scope>NUCLEOTIDE SEQUENCE [LARGE SCALE GENOMIC DNA]</scope>
    <source>
        <strain evidence="1 2">MA-22A</strain>
    </source>
</reference>
<evidence type="ECO:0000313" key="1">
    <source>
        <dbReference type="EMBL" id="BAQ44239.1"/>
    </source>
</evidence>
<reference evidence="2" key="2">
    <citation type="submission" date="2015-01" db="EMBL/GenBank/DDBJ databases">
        <title>Complete genome sequence of Methylobacterium aquaticum strain 22A.</title>
        <authorList>
            <person name="Tani A."/>
            <person name="Ogura Y."/>
            <person name="Hayashi T."/>
        </authorList>
    </citation>
    <scope>NUCLEOTIDE SEQUENCE [LARGE SCALE GENOMIC DNA]</scope>
    <source>
        <strain evidence="2">MA-22A</strain>
    </source>
</reference>
<dbReference type="KEGG" id="maqu:Maq22A_c04060"/>
<dbReference type="AlphaFoldDB" id="A0A0C6FGR0"/>
<gene>
    <name evidence="1" type="ORF">Maq22A_c04060</name>
</gene>
<proteinExistence type="predicted"/>
<protein>
    <submittedName>
        <fullName evidence="1">Uncharacterized protein</fullName>
    </submittedName>
</protein>
<dbReference type="PATRIC" id="fig|270351.10.peg.787"/>
<dbReference type="EMBL" id="AP014704">
    <property type="protein sequence ID" value="BAQ44239.1"/>
    <property type="molecule type" value="Genomic_DNA"/>
</dbReference>
<name>A0A0C6FGR0_9HYPH</name>
<sequence length="58" mass="6437">MRATVTDLGLTRMQVHETRQIRNPEGSGGAWSAMCSTSGWCKAKSRPRRPTSYLTPTL</sequence>
<evidence type="ECO:0000313" key="2">
    <source>
        <dbReference type="Proteomes" id="UP000061432"/>
    </source>
</evidence>
<organism evidence="1 2">
    <name type="scientific">Methylobacterium aquaticum</name>
    <dbReference type="NCBI Taxonomy" id="270351"/>
    <lineage>
        <taxon>Bacteria</taxon>
        <taxon>Pseudomonadati</taxon>
        <taxon>Pseudomonadota</taxon>
        <taxon>Alphaproteobacteria</taxon>
        <taxon>Hyphomicrobiales</taxon>
        <taxon>Methylobacteriaceae</taxon>
        <taxon>Methylobacterium</taxon>
    </lineage>
</organism>
<dbReference type="RefSeq" id="WP_167543883.1">
    <property type="nucleotide sequence ID" value="NZ_AP014704.1"/>
</dbReference>
<accession>A0A0C6FGR0</accession>
<dbReference type="Proteomes" id="UP000061432">
    <property type="component" value="Chromosome"/>
</dbReference>